<reference evidence="1 2" key="1">
    <citation type="submission" date="2014-02" db="EMBL/GenBank/DDBJ databases">
        <title>Transposable element dynamics among asymbiotic and ectomycorrhizal Amanita fungi.</title>
        <authorList>
            <consortium name="DOE Joint Genome Institute"/>
            <person name="Hess J."/>
            <person name="Skrede I."/>
            <person name="Wolfe B."/>
            <person name="LaButti K."/>
            <person name="Ohm R.A."/>
            <person name="Grigoriev I.V."/>
            <person name="Pringle A."/>
        </authorList>
    </citation>
    <scope>NUCLEOTIDE SEQUENCE [LARGE SCALE GENOMIC DNA]</scope>
    <source>
        <strain evidence="1 2">SKay4041</strain>
    </source>
</reference>
<proteinExistence type="predicted"/>
<dbReference type="EMBL" id="KZ302117">
    <property type="protein sequence ID" value="PFH47337.1"/>
    <property type="molecule type" value="Genomic_DNA"/>
</dbReference>
<keyword evidence="2" id="KW-1185">Reference proteome</keyword>
<organism evidence="1 2">
    <name type="scientific">Amanita thiersii Skay4041</name>
    <dbReference type="NCBI Taxonomy" id="703135"/>
    <lineage>
        <taxon>Eukaryota</taxon>
        <taxon>Fungi</taxon>
        <taxon>Dikarya</taxon>
        <taxon>Basidiomycota</taxon>
        <taxon>Agaricomycotina</taxon>
        <taxon>Agaricomycetes</taxon>
        <taxon>Agaricomycetidae</taxon>
        <taxon>Agaricales</taxon>
        <taxon>Pluteineae</taxon>
        <taxon>Amanitaceae</taxon>
        <taxon>Amanita</taxon>
    </lineage>
</organism>
<sequence>MSDFVNSDINLTGTLISLLALMDKPQSLDFLSSTDPTFILQNIFATNANNMLQMKGYVPSIQVKDMGKALATHICTCMGSGFDNTQDERTIQTDLLARIFAYAAMELNTEVADYMVASHGSTILLIIYREIQEDWDFLGNSDNFLLTNTTKTIQDDLDEAFTNRQHKNIMSITTPVSQFSSQDKHTIIDSIVNETPLPEKWAFVDEKGHKCVTYGWLSGNDIPKKSIPPSTSFSLTIGQKCPLEMDHNMENITHVECLEAIKHHLPLPQLTIKANCDAWTITTNNCLDICRSKYPDINPTTNWEKGNISSTASVILQDPKIKWPLKILRKNSPDLAMEDVTRELSKIDIIRKMTTIWKDMVKTMWKENILTCNQATLDQATHLLLLEDTTHKYAQMTQGQIYDTEIDQRDQIIACITALNENVSKAIADIKWKSIPTKDQDKISLITLQGWEMVKRTILQNPSKFFPDNIPSSQRA</sequence>
<dbReference type="AlphaFoldDB" id="A0A2A9NGF7"/>
<dbReference type="Proteomes" id="UP000242287">
    <property type="component" value="Unassembled WGS sequence"/>
</dbReference>
<protein>
    <submittedName>
        <fullName evidence="1">Uncharacterized protein</fullName>
    </submittedName>
</protein>
<accession>A0A2A9NGF7</accession>
<evidence type="ECO:0000313" key="2">
    <source>
        <dbReference type="Proteomes" id="UP000242287"/>
    </source>
</evidence>
<name>A0A2A9NGF7_9AGAR</name>
<evidence type="ECO:0000313" key="1">
    <source>
        <dbReference type="EMBL" id="PFH47337.1"/>
    </source>
</evidence>
<gene>
    <name evidence="1" type="ORF">AMATHDRAFT_6844</name>
</gene>